<evidence type="ECO:0000256" key="22">
    <source>
        <dbReference type="PROSITE-ProRule" id="PRU10141"/>
    </source>
</evidence>
<sequence>MKRAREIPSCSSLINFILLSYYLSFSFGLSSGNNETDRSALLEIKKAITNDPNGFLDSWNDSFHFCNWPGVQCNPTQRVTSLLLKRLGLAGTLSPHIANISFLKFINLDFNSFHGQIPMQLGNLHRLQHLNASGNLIQGVIPVNLTRCSQLRILRLGGNQLQGTIPDQLGSLPELQFLEMEENNLSGNLPDSLGNLSQLVRLAASYNNLVGRIPDSFGRLRKMSSITMGINNLSGEIPPSLYNLSSIRSMTFTYNQLQGSLPDNIGNTLPNLEAFGVSGNNLVGTIPESFCNASHLEDVNMNRNNFLGRIPNCLGNSGRLLWVDMAANNLGHNSTGDFDFLASLTNCTKLHRVGISINNFGGPLPDIVGNLSSTEFQHLLLGVNHITSIPDTLQNLIGLTMIDLPLNLLKGNIPSYIGKLQNLEELTLHGNDLSGVIPNSMGNLTRLVSLDLSANRIEGRIPASLGKCQSLSFIDFSANRLTGEIPAEVMNLSSSLVNMLNLSHNLLGGKLSPELGNLEDLNAIDISFNDLIGEIPDSIGNCKSMEHVFMQGNSFDGMIPPSFGYLKGLMELDLSRNNLTGEIPLELENLKFLQYLNLSFNNLQGEAFVNSSVTTSLDLEGNPKLCGGAAIVGLNLPKCATTQPSSSGYDRSRTRRIGKSIVIIIVPIFASIALLLGMLTLLLLRRIRKKKQQSTTTEDMIAKQFVRISYAGLHKATDGFSANNLIGVGGFGKVYRGKLEEMEKFVAIKVLNLERERAYTSLAAECEALRNVRHRNLVKVLSFCSSIDHQGNEFKALVFEYMENGSLEDWLHNQQQRRQSNNLSLVKRLDIAIDVAFAVHYLHYLCETTIVHCDLKPSNVLLDGDMVGHVGDFGQARLLLEPVSQGNYATTTTSGVKGTVGYVAPEYGMGSEVSTKGDAYSFGVLVLEMFTRKRPTDEMFREGLNLHDFVKDVDSPGKLVSTVDPILLGEEPQDDDERGRRNRGKRMEKIQSCLMAILEVGVGCSIESVGERMNMADAIGKLQSIRDMLHSR</sequence>
<dbReference type="Pfam" id="PF00560">
    <property type="entry name" value="LRR_1"/>
    <property type="match status" value="4"/>
</dbReference>
<keyword evidence="18" id="KW-0675">Receptor</keyword>
<evidence type="ECO:0000256" key="23">
    <source>
        <dbReference type="SAM" id="Phobius"/>
    </source>
</evidence>
<dbReference type="InterPro" id="IPR055414">
    <property type="entry name" value="LRR_R13L4/SHOC2-like"/>
</dbReference>
<evidence type="ECO:0000256" key="17">
    <source>
        <dbReference type="ARBA" id="ARBA00023136"/>
    </source>
</evidence>
<evidence type="ECO:0000256" key="19">
    <source>
        <dbReference type="ARBA" id="ARBA00023180"/>
    </source>
</evidence>
<dbReference type="Gene3D" id="3.30.200.20">
    <property type="entry name" value="Phosphorylase Kinase, domain 1"/>
    <property type="match status" value="1"/>
</dbReference>
<dbReference type="InterPro" id="IPR008271">
    <property type="entry name" value="Ser/Thr_kinase_AS"/>
</dbReference>
<dbReference type="InterPro" id="IPR001611">
    <property type="entry name" value="Leu-rich_rpt"/>
</dbReference>
<keyword evidence="26" id="KW-1185">Reference proteome</keyword>
<keyword evidence="10 23" id="KW-0812">Transmembrane</keyword>
<evidence type="ECO:0000256" key="3">
    <source>
        <dbReference type="ARBA" id="ARBA00009592"/>
    </source>
</evidence>
<evidence type="ECO:0000256" key="10">
    <source>
        <dbReference type="ARBA" id="ARBA00022692"/>
    </source>
</evidence>
<dbReference type="SUPFAM" id="SSF56112">
    <property type="entry name" value="Protein kinase-like (PK-like)"/>
    <property type="match status" value="1"/>
</dbReference>
<evidence type="ECO:0000256" key="18">
    <source>
        <dbReference type="ARBA" id="ARBA00023170"/>
    </source>
</evidence>
<evidence type="ECO:0000256" key="2">
    <source>
        <dbReference type="ARBA" id="ARBA00008684"/>
    </source>
</evidence>
<feature type="transmembrane region" description="Helical" evidence="23">
    <location>
        <begin position="12"/>
        <end position="29"/>
    </location>
</feature>
<keyword evidence="7" id="KW-0597">Phosphoprotein</keyword>
<evidence type="ECO:0000256" key="20">
    <source>
        <dbReference type="ARBA" id="ARBA00047899"/>
    </source>
</evidence>
<dbReference type="Pfam" id="PF08263">
    <property type="entry name" value="LRRNT_2"/>
    <property type="match status" value="1"/>
</dbReference>
<dbReference type="FunFam" id="3.80.10.10:FF:000275">
    <property type="entry name" value="Leucine-rich repeat receptor-like protein kinase"/>
    <property type="match status" value="1"/>
</dbReference>
<dbReference type="InterPro" id="IPR051809">
    <property type="entry name" value="Plant_receptor-like_S/T_kinase"/>
</dbReference>
<dbReference type="Gene3D" id="3.80.10.10">
    <property type="entry name" value="Ribonuclease Inhibitor"/>
    <property type="match status" value="4"/>
</dbReference>
<evidence type="ECO:0000259" key="24">
    <source>
        <dbReference type="PROSITE" id="PS50011"/>
    </source>
</evidence>
<comment type="similarity">
    <text evidence="2">Belongs to the protein kinase superfamily. Ser/Thr protein kinase family.</text>
</comment>
<accession>A0AAV2E3Q9</accession>
<dbReference type="PROSITE" id="PS00107">
    <property type="entry name" value="PROTEIN_KINASE_ATP"/>
    <property type="match status" value="1"/>
</dbReference>
<evidence type="ECO:0000256" key="15">
    <source>
        <dbReference type="ARBA" id="ARBA00022840"/>
    </source>
</evidence>
<evidence type="ECO:0000256" key="1">
    <source>
        <dbReference type="ARBA" id="ARBA00004251"/>
    </source>
</evidence>
<evidence type="ECO:0000256" key="5">
    <source>
        <dbReference type="ARBA" id="ARBA00022475"/>
    </source>
</evidence>
<keyword evidence="13 22" id="KW-0547">Nucleotide-binding</keyword>
<keyword evidence="5" id="KW-1003">Cell membrane</keyword>
<dbReference type="InterPro" id="IPR000719">
    <property type="entry name" value="Prot_kinase_dom"/>
</dbReference>
<feature type="transmembrane region" description="Helical" evidence="23">
    <location>
        <begin position="661"/>
        <end position="684"/>
    </location>
</feature>
<dbReference type="InterPro" id="IPR013210">
    <property type="entry name" value="LRR_N_plant-typ"/>
</dbReference>
<dbReference type="Pfam" id="PF23598">
    <property type="entry name" value="LRR_14"/>
    <property type="match status" value="1"/>
</dbReference>
<dbReference type="FunFam" id="3.80.10.10:FF:000041">
    <property type="entry name" value="LRR receptor-like serine/threonine-protein kinase ERECTA"/>
    <property type="match status" value="1"/>
</dbReference>
<evidence type="ECO:0000256" key="6">
    <source>
        <dbReference type="ARBA" id="ARBA00022527"/>
    </source>
</evidence>
<dbReference type="PANTHER" id="PTHR27008">
    <property type="entry name" value="OS04G0122200 PROTEIN"/>
    <property type="match status" value="1"/>
</dbReference>
<feature type="domain" description="Protein kinase" evidence="24">
    <location>
        <begin position="720"/>
        <end position="1032"/>
    </location>
</feature>
<dbReference type="EMBL" id="OZ034817">
    <property type="protein sequence ID" value="CAL1380581.1"/>
    <property type="molecule type" value="Genomic_DNA"/>
</dbReference>
<evidence type="ECO:0000313" key="26">
    <source>
        <dbReference type="Proteomes" id="UP001497516"/>
    </source>
</evidence>
<dbReference type="SUPFAM" id="SSF52058">
    <property type="entry name" value="L domain-like"/>
    <property type="match status" value="2"/>
</dbReference>
<dbReference type="GO" id="GO:0005886">
    <property type="term" value="C:plasma membrane"/>
    <property type="evidence" value="ECO:0007669"/>
    <property type="project" value="UniProtKB-SubCell"/>
</dbReference>
<keyword evidence="12" id="KW-0677">Repeat</keyword>
<proteinExistence type="inferred from homology"/>
<evidence type="ECO:0000256" key="14">
    <source>
        <dbReference type="ARBA" id="ARBA00022777"/>
    </source>
</evidence>
<keyword evidence="8" id="KW-0433">Leucine-rich repeat</keyword>
<dbReference type="FunFam" id="1.10.510.10:FF:000358">
    <property type="entry name" value="Putative leucine-rich repeat receptor-like serine/threonine-protein kinase"/>
    <property type="match status" value="1"/>
</dbReference>
<protein>
    <recommendedName>
        <fullName evidence="4">non-specific serine/threonine protein kinase</fullName>
        <ecNumber evidence="4">2.7.11.1</ecNumber>
    </recommendedName>
</protein>
<gene>
    <name evidence="25" type="ORF">LTRI10_LOCUS22014</name>
</gene>
<keyword evidence="9" id="KW-0808">Transferase</keyword>
<dbReference type="InterPro" id="IPR032675">
    <property type="entry name" value="LRR_dom_sf"/>
</dbReference>
<evidence type="ECO:0000256" key="11">
    <source>
        <dbReference type="ARBA" id="ARBA00022729"/>
    </source>
</evidence>
<evidence type="ECO:0000256" key="16">
    <source>
        <dbReference type="ARBA" id="ARBA00022989"/>
    </source>
</evidence>
<feature type="binding site" evidence="22">
    <location>
        <position position="749"/>
    </location>
    <ligand>
        <name>ATP</name>
        <dbReference type="ChEBI" id="CHEBI:30616"/>
    </ligand>
</feature>
<keyword evidence="16 23" id="KW-1133">Transmembrane helix</keyword>
<dbReference type="PANTHER" id="PTHR27008:SF499">
    <property type="entry name" value="OS06G0581500 PROTEIN"/>
    <property type="match status" value="1"/>
</dbReference>
<keyword evidence="6" id="KW-0723">Serine/threonine-protein kinase</keyword>
<dbReference type="InterPro" id="IPR017441">
    <property type="entry name" value="Protein_kinase_ATP_BS"/>
</dbReference>
<comment type="catalytic activity">
    <reaction evidence="20">
        <text>L-threonyl-[protein] + ATP = O-phospho-L-threonyl-[protein] + ADP + H(+)</text>
        <dbReference type="Rhea" id="RHEA:46608"/>
        <dbReference type="Rhea" id="RHEA-COMP:11060"/>
        <dbReference type="Rhea" id="RHEA-COMP:11605"/>
        <dbReference type="ChEBI" id="CHEBI:15378"/>
        <dbReference type="ChEBI" id="CHEBI:30013"/>
        <dbReference type="ChEBI" id="CHEBI:30616"/>
        <dbReference type="ChEBI" id="CHEBI:61977"/>
        <dbReference type="ChEBI" id="CHEBI:456216"/>
        <dbReference type="EC" id="2.7.11.1"/>
    </reaction>
</comment>
<dbReference type="PROSITE" id="PS00108">
    <property type="entry name" value="PROTEIN_KINASE_ST"/>
    <property type="match status" value="1"/>
</dbReference>
<evidence type="ECO:0000256" key="8">
    <source>
        <dbReference type="ARBA" id="ARBA00022614"/>
    </source>
</evidence>
<keyword evidence="19" id="KW-0325">Glycoprotein</keyword>
<dbReference type="SMART" id="SM00369">
    <property type="entry name" value="LRR_TYP"/>
    <property type="match status" value="6"/>
</dbReference>
<dbReference type="FunFam" id="3.30.200.20:FF:000432">
    <property type="entry name" value="LRR receptor-like serine/threonine-protein kinase EFR"/>
    <property type="match status" value="1"/>
</dbReference>
<dbReference type="GO" id="GO:0004674">
    <property type="term" value="F:protein serine/threonine kinase activity"/>
    <property type="evidence" value="ECO:0007669"/>
    <property type="project" value="UniProtKB-KW"/>
</dbReference>
<comment type="subcellular location">
    <subcellularLocation>
        <location evidence="1">Cell membrane</location>
        <topology evidence="1">Single-pass type I membrane protein</topology>
    </subcellularLocation>
</comment>
<dbReference type="Pfam" id="PF00069">
    <property type="entry name" value="Pkinase"/>
    <property type="match status" value="1"/>
</dbReference>
<dbReference type="InterPro" id="IPR003591">
    <property type="entry name" value="Leu-rich_rpt_typical-subtyp"/>
</dbReference>
<keyword evidence="17 23" id="KW-0472">Membrane</keyword>
<name>A0AAV2E3Q9_9ROSI</name>
<evidence type="ECO:0000313" key="25">
    <source>
        <dbReference type="EMBL" id="CAL1380581.1"/>
    </source>
</evidence>
<dbReference type="PROSITE" id="PS50011">
    <property type="entry name" value="PROTEIN_KINASE_DOM"/>
    <property type="match status" value="1"/>
</dbReference>
<dbReference type="GO" id="GO:0005524">
    <property type="term" value="F:ATP binding"/>
    <property type="evidence" value="ECO:0007669"/>
    <property type="project" value="UniProtKB-UniRule"/>
</dbReference>
<evidence type="ECO:0000256" key="12">
    <source>
        <dbReference type="ARBA" id="ARBA00022737"/>
    </source>
</evidence>
<evidence type="ECO:0000256" key="21">
    <source>
        <dbReference type="ARBA" id="ARBA00048679"/>
    </source>
</evidence>
<dbReference type="Proteomes" id="UP001497516">
    <property type="component" value="Chromosome 4"/>
</dbReference>
<dbReference type="SMART" id="SM00220">
    <property type="entry name" value="S_TKc"/>
    <property type="match status" value="1"/>
</dbReference>
<comment type="catalytic activity">
    <reaction evidence="21">
        <text>L-seryl-[protein] + ATP = O-phospho-L-seryl-[protein] + ADP + H(+)</text>
        <dbReference type="Rhea" id="RHEA:17989"/>
        <dbReference type="Rhea" id="RHEA-COMP:9863"/>
        <dbReference type="Rhea" id="RHEA-COMP:11604"/>
        <dbReference type="ChEBI" id="CHEBI:15378"/>
        <dbReference type="ChEBI" id="CHEBI:29999"/>
        <dbReference type="ChEBI" id="CHEBI:30616"/>
        <dbReference type="ChEBI" id="CHEBI:83421"/>
        <dbReference type="ChEBI" id="CHEBI:456216"/>
        <dbReference type="EC" id="2.7.11.1"/>
    </reaction>
</comment>
<keyword evidence="11" id="KW-0732">Signal</keyword>
<keyword evidence="15 22" id="KW-0067">ATP-binding</keyword>
<evidence type="ECO:0000256" key="7">
    <source>
        <dbReference type="ARBA" id="ARBA00022553"/>
    </source>
</evidence>
<dbReference type="Gene3D" id="1.10.510.10">
    <property type="entry name" value="Transferase(Phosphotransferase) domain 1"/>
    <property type="match status" value="1"/>
</dbReference>
<keyword evidence="14" id="KW-0418">Kinase</keyword>
<organism evidence="25 26">
    <name type="scientific">Linum trigynum</name>
    <dbReference type="NCBI Taxonomy" id="586398"/>
    <lineage>
        <taxon>Eukaryota</taxon>
        <taxon>Viridiplantae</taxon>
        <taxon>Streptophyta</taxon>
        <taxon>Embryophyta</taxon>
        <taxon>Tracheophyta</taxon>
        <taxon>Spermatophyta</taxon>
        <taxon>Magnoliopsida</taxon>
        <taxon>eudicotyledons</taxon>
        <taxon>Gunneridae</taxon>
        <taxon>Pentapetalae</taxon>
        <taxon>rosids</taxon>
        <taxon>fabids</taxon>
        <taxon>Malpighiales</taxon>
        <taxon>Linaceae</taxon>
        <taxon>Linum</taxon>
    </lineage>
</organism>
<dbReference type="EC" id="2.7.11.1" evidence="4"/>
<evidence type="ECO:0000256" key="4">
    <source>
        <dbReference type="ARBA" id="ARBA00012513"/>
    </source>
</evidence>
<dbReference type="AlphaFoldDB" id="A0AAV2E3Q9"/>
<evidence type="ECO:0000256" key="13">
    <source>
        <dbReference type="ARBA" id="ARBA00022741"/>
    </source>
</evidence>
<dbReference type="InterPro" id="IPR011009">
    <property type="entry name" value="Kinase-like_dom_sf"/>
</dbReference>
<comment type="similarity">
    <text evidence="3">Belongs to the RLP family.</text>
</comment>
<evidence type="ECO:0000256" key="9">
    <source>
        <dbReference type="ARBA" id="ARBA00022679"/>
    </source>
</evidence>
<reference evidence="25 26" key="1">
    <citation type="submission" date="2024-04" db="EMBL/GenBank/DDBJ databases">
        <authorList>
            <person name="Fracassetti M."/>
        </authorList>
    </citation>
    <scope>NUCLEOTIDE SEQUENCE [LARGE SCALE GENOMIC DNA]</scope>
</reference>
<dbReference type="FunFam" id="3.80.10.10:FF:000288">
    <property type="entry name" value="LRR receptor-like serine/threonine-protein kinase EFR"/>
    <property type="match status" value="1"/>
</dbReference>